<keyword evidence="2" id="KW-1185">Reference proteome</keyword>
<evidence type="ECO:0000313" key="1">
    <source>
        <dbReference type="EMBL" id="KAK1934028.1"/>
    </source>
</evidence>
<comment type="caution">
    <text evidence="1">The sequence shown here is derived from an EMBL/GenBank/DDBJ whole genome shotgun (WGS) entry which is preliminary data.</text>
</comment>
<dbReference type="EMBL" id="JAHBMH010000067">
    <property type="protein sequence ID" value="KAK1934028.1"/>
    <property type="molecule type" value="Genomic_DNA"/>
</dbReference>
<evidence type="ECO:0000313" key="2">
    <source>
        <dbReference type="Proteomes" id="UP001195914"/>
    </source>
</evidence>
<dbReference type="InterPro" id="IPR024751">
    <property type="entry name" value="VESA1"/>
</dbReference>
<protein>
    <submittedName>
        <fullName evidence="1">Variant erythrocyte surface antigen-1 family protein</fullName>
    </submittedName>
</protein>
<reference evidence="1" key="2">
    <citation type="submission" date="2021-05" db="EMBL/GenBank/DDBJ databases">
        <authorList>
            <person name="Pain A."/>
        </authorList>
    </citation>
    <scope>NUCLEOTIDE SEQUENCE</scope>
    <source>
        <strain evidence="1">1802A</strain>
    </source>
</reference>
<accession>A0AAD9LEU2</accession>
<sequence length="691" mass="76343">MTTKVCCMYYTDVFVGQNNINDLENAVNAVLKESGLTGDFNALDQLTNLANELAKFVDGIGKTGGSKYESSYSKDATWDELCRNCSCRTSNPSCPCFSSGSSSFDKCCENCDVKKAAKIFLGFLPCLYYALKYLNEKCDEDSDWKNNNINETGLGHFLTGLGFDVEKLNVGQRGSVIPGFLKDLFSPDGPLKKLYDVSENYFTSFPSSPVPSSDSKDVKTPSTVREMLLWLSGLPFTSGFEALLNHCKDLCSAITDPFTSDKFKASLFDSCFLSPFVLGAIEDSEDKSGELPPYKSEWQVLAYPEDPSDLLEKLCEYVSKIYVPLRLLHQICSLDPSEAGWKYCYYGKKCAEKLNETSPGSASSDPSHSASPECKCDNSDKYLCTWATGSQPHAHDHCLEGDCIGPKGACNGKMISGARPQKDHTKSMCKPCSHPLQAFLLDGSKDSPSSPFKLPEDSTVPPMGFKAESLISPARNGWSLYQIVLCFCTAKADMRKRPTADSPFLSLLQFLICISSTPPDSLLELFAFLVKFAEALKSKAPQTDPLHSKFASYASEEPGGPDGEELKKAVENLYGSHSKGDHTDKSPAYDLLSLYGCHVPKRYSNVTCGPYLDPLIADASDLFVDDFLGTYLSYICYLPDKLKEKLEEFQRKFLSSCSHCKSSCKNIVVSLRMAFRLLPWFHVQESGHSEW</sequence>
<dbReference type="AlphaFoldDB" id="A0AAD9LEU2"/>
<dbReference type="Proteomes" id="UP001195914">
    <property type="component" value="Unassembled WGS sequence"/>
</dbReference>
<dbReference type="Pfam" id="PF12785">
    <property type="entry name" value="VESA1_N"/>
    <property type="match status" value="1"/>
</dbReference>
<proteinExistence type="predicted"/>
<organism evidence="1 2">
    <name type="scientific">Babesia divergens</name>
    <dbReference type="NCBI Taxonomy" id="32595"/>
    <lineage>
        <taxon>Eukaryota</taxon>
        <taxon>Sar</taxon>
        <taxon>Alveolata</taxon>
        <taxon>Apicomplexa</taxon>
        <taxon>Aconoidasida</taxon>
        <taxon>Piroplasmida</taxon>
        <taxon>Babesiidae</taxon>
        <taxon>Babesia</taxon>
    </lineage>
</organism>
<gene>
    <name evidence="1" type="ORF">X943_001653</name>
</gene>
<reference evidence="1" key="1">
    <citation type="journal article" date="2014" name="Nucleic Acids Res.">
        <title>The evolutionary dynamics of variant antigen genes in Babesia reveal a history of genomic innovation underlying host-parasite interaction.</title>
        <authorList>
            <person name="Jackson A.P."/>
            <person name="Otto T.D."/>
            <person name="Darby A."/>
            <person name="Ramaprasad A."/>
            <person name="Xia D."/>
            <person name="Echaide I.E."/>
            <person name="Farber M."/>
            <person name="Gahlot S."/>
            <person name="Gamble J."/>
            <person name="Gupta D."/>
            <person name="Gupta Y."/>
            <person name="Jackson L."/>
            <person name="Malandrin L."/>
            <person name="Malas T.B."/>
            <person name="Moussa E."/>
            <person name="Nair M."/>
            <person name="Reid A.J."/>
            <person name="Sanders M."/>
            <person name="Sharma J."/>
            <person name="Tracey A."/>
            <person name="Quail M.A."/>
            <person name="Weir W."/>
            <person name="Wastling J.M."/>
            <person name="Hall N."/>
            <person name="Willadsen P."/>
            <person name="Lingelbach K."/>
            <person name="Shiels B."/>
            <person name="Tait A."/>
            <person name="Berriman M."/>
            <person name="Allred D.R."/>
            <person name="Pain A."/>
        </authorList>
    </citation>
    <scope>NUCLEOTIDE SEQUENCE</scope>
    <source>
        <strain evidence="1">1802A</strain>
    </source>
</reference>
<name>A0AAD9LEU2_BABDI</name>